<accession>A7ASR9</accession>
<dbReference type="SMART" id="SM00382">
    <property type="entry name" value="AAA"/>
    <property type="match status" value="1"/>
</dbReference>
<protein>
    <submittedName>
        <fullName evidence="7">ATPase, AAA family</fullName>
    </submittedName>
</protein>
<organism evidence="7 8">
    <name type="scientific">Babesia bovis</name>
    <dbReference type="NCBI Taxonomy" id="5865"/>
    <lineage>
        <taxon>Eukaryota</taxon>
        <taxon>Sar</taxon>
        <taxon>Alveolata</taxon>
        <taxon>Apicomplexa</taxon>
        <taxon>Aconoidasida</taxon>
        <taxon>Piroplasmida</taxon>
        <taxon>Babesiidae</taxon>
        <taxon>Babesia</taxon>
    </lineage>
</organism>
<evidence type="ECO:0000313" key="8">
    <source>
        <dbReference type="Proteomes" id="UP000002173"/>
    </source>
</evidence>
<feature type="domain" description="MIT" evidence="6">
    <location>
        <begin position="3"/>
        <end position="80"/>
    </location>
</feature>
<evidence type="ECO:0000256" key="1">
    <source>
        <dbReference type="ARBA" id="ARBA00022741"/>
    </source>
</evidence>
<dbReference type="EMBL" id="AAXT01000003">
    <property type="protein sequence ID" value="EDO05980.1"/>
    <property type="molecule type" value="Genomic_DNA"/>
</dbReference>
<dbReference type="Gene3D" id="3.40.50.300">
    <property type="entry name" value="P-loop containing nucleotide triphosphate hydrolases"/>
    <property type="match status" value="1"/>
</dbReference>
<evidence type="ECO:0000256" key="3">
    <source>
        <dbReference type="ARBA" id="ARBA00023136"/>
    </source>
</evidence>
<feature type="domain" description="AAA+ ATPase" evidence="5">
    <location>
        <begin position="148"/>
        <end position="283"/>
    </location>
</feature>
<dbReference type="CDD" id="cd02656">
    <property type="entry name" value="MIT"/>
    <property type="match status" value="1"/>
</dbReference>
<evidence type="ECO:0000256" key="2">
    <source>
        <dbReference type="ARBA" id="ARBA00022840"/>
    </source>
</evidence>
<dbReference type="STRING" id="5865.A7ASR9"/>
<dbReference type="InterPro" id="IPR027417">
    <property type="entry name" value="P-loop_NTPase"/>
</dbReference>
<dbReference type="PROSITE" id="PS00674">
    <property type="entry name" value="AAA"/>
    <property type="match status" value="1"/>
</dbReference>
<dbReference type="GO" id="GO:0016197">
    <property type="term" value="P:endosomal transport"/>
    <property type="evidence" value="ECO:0007669"/>
    <property type="project" value="TreeGrafter"/>
</dbReference>
<keyword evidence="2 4" id="KW-0067">ATP-binding</keyword>
<dbReference type="InterPro" id="IPR007330">
    <property type="entry name" value="MIT_dom"/>
</dbReference>
<dbReference type="FunCoup" id="A7ASR9">
    <property type="interactions" value="511"/>
</dbReference>
<dbReference type="InParanoid" id="A7ASR9"/>
<reference evidence="7 8" key="1">
    <citation type="journal article" date="2007" name="PLoS Pathog.">
        <title>Genome sequence of Babesia bovis and comparative analysis of apicomplexan hemoprotozoa.</title>
        <authorList>
            <person name="Brayton K.A."/>
            <person name="Lau A.O.T."/>
            <person name="Herndon D.R."/>
            <person name="Hannick L."/>
            <person name="Kappmeyer L.S."/>
            <person name="Berens S.J."/>
            <person name="Bidwell S.L."/>
            <person name="Brown W.C."/>
            <person name="Crabtree J."/>
            <person name="Fadrosh D."/>
            <person name="Feldblum T."/>
            <person name="Forberger H.A."/>
            <person name="Haas B.J."/>
            <person name="Howell J.M."/>
            <person name="Khouri H."/>
            <person name="Koo H."/>
            <person name="Mann D.J."/>
            <person name="Norimine J."/>
            <person name="Paulsen I.T."/>
            <person name="Radune D."/>
            <person name="Ren Q."/>
            <person name="Smith R.K. Jr."/>
            <person name="Suarez C.E."/>
            <person name="White O."/>
            <person name="Wortman J.R."/>
            <person name="Knowles D.P. Jr."/>
            <person name="McElwain T.F."/>
            <person name="Nene V.M."/>
        </authorList>
    </citation>
    <scope>NUCLEOTIDE SEQUENCE [LARGE SCALE GENOMIC DNA]</scope>
    <source>
        <strain evidence="7">T2Bo</strain>
    </source>
</reference>
<dbReference type="GO" id="GO:0007033">
    <property type="term" value="P:vacuole organization"/>
    <property type="evidence" value="ECO:0007669"/>
    <property type="project" value="TreeGrafter"/>
</dbReference>
<dbReference type="InterPro" id="IPR003960">
    <property type="entry name" value="ATPase_AAA_CS"/>
</dbReference>
<dbReference type="PANTHER" id="PTHR23074">
    <property type="entry name" value="AAA DOMAIN-CONTAINING"/>
    <property type="match status" value="1"/>
</dbReference>
<dbReference type="GeneID" id="5477771"/>
<gene>
    <name evidence="7" type="ORF">BBOV_II000190</name>
</gene>
<dbReference type="Gene3D" id="1.20.58.80">
    <property type="entry name" value="Phosphotransferase system, lactose/cellobiose-type IIA subunit"/>
    <property type="match status" value="1"/>
</dbReference>
<name>A7ASR9_BABBO</name>
<dbReference type="OMA" id="IEWTNEF"/>
<dbReference type="InterPro" id="IPR050304">
    <property type="entry name" value="MT-severing_AAA_ATPase"/>
</dbReference>
<dbReference type="Pfam" id="PF04212">
    <property type="entry name" value="MIT"/>
    <property type="match status" value="1"/>
</dbReference>
<evidence type="ECO:0000256" key="4">
    <source>
        <dbReference type="RuleBase" id="RU003651"/>
    </source>
</evidence>
<evidence type="ECO:0000259" key="5">
    <source>
        <dbReference type="SMART" id="SM00382"/>
    </source>
</evidence>
<dbReference type="GO" id="GO:0005524">
    <property type="term" value="F:ATP binding"/>
    <property type="evidence" value="ECO:0007669"/>
    <property type="project" value="UniProtKB-KW"/>
</dbReference>
<keyword evidence="3" id="KW-0472">Membrane</keyword>
<keyword evidence="1 4" id="KW-0547">Nucleotide-binding</keyword>
<sequence length="363" mass="40868">MNDDERQQRAVTLSQEAIELDKAGRYSEAFDRYLRALDQWTIVCKYQQNPVLQDRFYAKMREYVERAEALKQMLKAGNALNETKAPCVGTDDSQSTGISEQLEALLEVKRPHVKWSDIAGLETAKQSLQEAVVFPMRFPNLFTGSLKPWRGILLYGPPGTGKTYLAKACATELDASFIAISSSDVLSKWLGESEKFVKSLFQAARERAPCVIFIDEIDSLCSSRSESDSECGRRVKTEFLVQMQGVSEDSDGVLVLAATNLPWALDSAIIRRFDRRIYIPLPDLQARRQLLELSLKSCEHELTSDDLDELAQCTEGYSGSDVNVVVRDARMQPLRKCRDASFFKKVIRNGEEFYTPCAAGLCE</sequence>
<dbReference type="KEGG" id="bbo:BBOV_II000190"/>
<dbReference type="Gene3D" id="1.10.8.60">
    <property type="match status" value="1"/>
</dbReference>
<dbReference type="InterPro" id="IPR036181">
    <property type="entry name" value="MIT_dom_sf"/>
</dbReference>
<keyword evidence="8" id="KW-1185">Reference proteome</keyword>
<evidence type="ECO:0000313" key="7">
    <source>
        <dbReference type="EMBL" id="EDO05980.1"/>
    </source>
</evidence>
<dbReference type="FunFam" id="3.40.50.300:FF:000043">
    <property type="entry name" value="Vacuolar protein sorting-associated protein 4"/>
    <property type="match status" value="1"/>
</dbReference>
<evidence type="ECO:0000259" key="6">
    <source>
        <dbReference type="SMART" id="SM00745"/>
    </source>
</evidence>
<proteinExistence type="inferred from homology"/>
<dbReference type="VEuPathDB" id="PiroplasmaDB:BBOV_II000190"/>
<dbReference type="Pfam" id="PF00004">
    <property type="entry name" value="AAA"/>
    <property type="match status" value="1"/>
</dbReference>
<dbReference type="SUPFAM" id="SSF116846">
    <property type="entry name" value="MIT domain"/>
    <property type="match status" value="1"/>
</dbReference>
<dbReference type="Pfam" id="PF17862">
    <property type="entry name" value="AAA_lid_3"/>
    <property type="match status" value="1"/>
</dbReference>
<dbReference type="GO" id="GO:0016887">
    <property type="term" value="F:ATP hydrolysis activity"/>
    <property type="evidence" value="ECO:0007669"/>
    <property type="project" value="InterPro"/>
</dbReference>
<dbReference type="SUPFAM" id="SSF52540">
    <property type="entry name" value="P-loop containing nucleoside triphosphate hydrolases"/>
    <property type="match status" value="1"/>
</dbReference>
<dbReference type="AlphaFoldDB" id="A7ASR9"/>
<dbReference type="InterPro" id="IPR003959">
    <property type="entry name" value="ATPase_AAA_core"/>
</dbReference>
<dbReference type="Proteomes" id="UP000002173">
    <property type="component" value="Chromosome 2"/>
</dbReference>
<dbReference type="InterPro" id="IPR003593">
    <property type="entry name" value="AAA+_ATPase"/>
</dbReference>
<comment type="caution">
    <text evidence="7">The sequence shown here is derived from an EMBL/GenBank/DDBJ whole genome shotgun (WGS) entry which is preliminary data.</text>
</comment>
<dbReference type="eggNOG" id="KOG0739">
    <property type="taxonomic scope" value="Eukaryota"/>
</dbReference>
<dbReference type="PANTHER" id="PTHR23074:SF83">
    <property type="entry name" value="VACUOLAR PROTEIN SORTING-ASSOCIATED PROTEIN 4A"/>
    <property type="match status" value="1"/>
</dbReference>
<dbReference type="InterPro" id="IPR041569">
    <property type="entry name" value="AAA_lid_3"/>
</dbReference>
<comment type="similarity">
    <text evidence="4">Belongs to the AAA ATPase family.</text>
</comment>
<dbReference type="SMART" id="SM00745">
    <property type="entry name" value="MIT"/>
    <property type="match status" value="1"/>
</dbReference>